<evidence type="ECO:0000313" key="2">
    <source>
        <dbReference type="Proteomes" id="UP000769157"/>
    </source>
</evidence>
<sequence length="271" mass="29957">MVDKPVSNKRNGQSALRVVINGDQFDALDLDVLFESDGQISVGVEELRTRGVVQVSELELVVRWGEHDHVTTMAADHEPFFRLVQLEQSRVHAVADTEVLVAVIPVRKAVSEELCVLNLGVDFVPQVEVPHARRQWEPFLGVLWDLELEPHHVRAVGPQNAVEGQARVRVLAQTACFEIHHVQEVVDDHLEVGLDGPEVPFEADKDVFKRDRIRGDVVHPNGSLDDVAAGVRRVMDVGVVVQLDVNENSILGHVLVLVNGVPDGILGIRSQ</sequence>
<dbReference type="GeneID" id="70233010"/>
<keyword evidence="2" id="KW-1185">Reference proteome</keyword>
<dbReference type="RefSeq" id="XP_046063952.1">
    <property type="nucleotide sequence ID" value="XM_046201761.1"/>
</dbReference>
<dbReference type="EMBL" id="JAEUBE010000087">
    <property type="protein sequence ID" value="KAH3670527.1"/>
    <property type="molecule type" value="Genomic_DNA"/>
</dbReference>
<name>A0A9P8PFW8_9ASCO</name>
<proteinExistence type="predicted"/>
<dbReference type="AlphaFoldDB" id="A0A9P8PFW8"/>
<protein>
    <submittedName>
        <fullName evidence="1">Uncharacterized protein</fullName>
    </submittedName>
</protein>
<reference evidence="1" key="2">
    <citation type="submission" date="2021-01" db="EMBL/GenBank/DDBJ databases">
        <authorList>
            <person name="Schikora-Tamarit M.A."/>
        </authorList>
    </citation>
    <scope>NUCLEOTIDE SEQUENCE</scope>
    <source>
        <strain evidence="1">CBS6075</strain>
    </source>
</reference>
<organism evidence="1 2">
    <name type="scientific">Ogataea philodendri</name>
    <dbReference type="NCBI Taxonomy" id="1378263"/>
    <lineage>
        <taxon>Eukaryota</taxon>
        <taxon>Fungi</taxon>
        <taxon>Dikarya</taxon>
        <taxon>Ascomycota</taxon>
        <taxon>Saccharomycotina</taxon>
        <taxon>Pichiomycetes</taxon>
        <taxon>Pichiales</taxon>
        <taxon>Pichiaceae</taxon>
        <taxon>Ogataea</taxon>
    </lineage>
</organism>
<dbReference type="Proteomes" id="UP000769157">
    <property type="component" value="Unassembled WGS sequence"/>
</dbReference>
<evidence type="ECO:0000313" key="1">
    <source>
        <dbReference type="EMBL" id="KAH3670527.1"/>
    </source>
</evidence>
<comment type="caution">
    <text evidence="1">The sequence shown here is derived from an EMBL/GenBank/DDBJ whole genome shotgun (WGS) entry which is preliminary data.</text>
</comment>
<accession>A0A9P8PFW8</accession>
<reference evidence="1" key="1">
    <citation type="journal article" date="2021" name="Open Biol.">
        <title>Shared evolutionary footprints suggest mitochondrial oxidative damage underlies multiple complex I losses in fungi.</title>
        <authorList>
            <person name="Schikora-Tamarit M.A."/>
            <person name="Marcet-Houben M."/>
            <person name="Nosek J."/>
            <person name="Gabaldon T."/>
        </authorList>
    </citation>
    <scope>NUCLEOTIDE SEQUENCE</scope>
    <source>
        <strain evidence="1">CBS6075</strain>
    </source>
</reference>
<gene>
    <name evidence="1" type="ORF">OGAPHI_001042</name>
</gene>